<protein>
    <submittedName>
        <fullName evidence="4">CAP domain-containing protein</fullName>
    </submittedName>
</protein>
<dbReference type="RefSeq" id="WP_254156707.1">
    <property type="nucleotide sequence ID" value="NZ_CP100355.1"/>
</dbReference>
<evidence type="ECO:0000256" key="1">
    <source>
        <dbReference type="SAM" id="MobiDB-lite"/>
    </source>
</evidence>
<evidence type="ECO:0000259" key="3">
    <source>
        <dbReference type="Pfam" id="PF00188"/>
    </source>
</evidence>
<dbReference type="EMBL" id="CP100355">
    <property type="protein sequence ID" value="UTF52696.1"/>
    <property type="molecule type" value="Genomic_DNA"/>
</dbReference>
<feature type="region of interest" description="Disordered" evidence="1">
    <location>
        <begin position="1"/>
        <end position="20"/>
    </location>
</feature>
<feature type="compositionally biased region" description="Basic and acidic residues" evidence="1">
    <location>
        <begin position="8"/>
        <end position="19"/>
    </location>
</feature>
<dbReference type="CDD" id="cd05379">
    <property type="entry name" value="CAP_bacterial"/>
    <property type="match status" value="1"/>
</dbReference>
<dbReference type="Gene3D" id="3.40.33.10">
    <property type="entry name" value="CAP"/>
    <property type="match status" value="1"/>
</dbReference>
<name>A0A9E7N897_9EURY</name>
<dbReference type="SUPFAM" id="SSF55797">
    <property type="entry name" value="PR-1-like"/>
    <property type="match status" value="1"/>
</dbReference>
<evidence type="ECO:0000313" key="5">
    <source>
        <dbReference type="Proteomes" id="UP001056855"/>
    </source>
</evidence>
<dbReference type="PANTHER" id="PTHR31157">
    <property type="entry name" value="SCP DOMAIN-CONTAINING PROTEIN"/>
    <property type="match status" value="1"/>
</dbReference>
<proteinExistence type="predicted"/>
<feature type="region of interest" description="Disordered" evidence="1">
    <location>
        <begin position="58"/>
        <end position="98"/>
    </location>
</feature>
<feature type="compositionally biased region" description="Polar residues" evidence="1">
    <location>
        <begin position="81"/>
        <end position="96"/>
    </location>
</feature>
<dbReference type="Pfam" id="PF00188">
    <property type="entry name" value="CAP"/>
    <property type="match status" value="1"/>
</dbReference>
<feature type="transmembrane region" description="Helical" evidence="2">
    <location>
        <begin position="21"/>
        <end position="47"/>
    </location>
</feature>
<accession>A0A9E7N897</accession>
<dbReference type="InterPro" id="IPR035940">
    <property type="entry name" value="CAP_sf"/>
</dbReference>
<organism evidence="4 5">
    <name type="scientific">Natronosalvus rutilus</name>
    <dbReference type="NCBI Taxonomy" id="2953753"/>
    <lineage>
        <taxon>Archaea</taxon>
        <taxon>Methanobacteriati</taxon>
        <taxon>Methanobacteriota</taxon>
        <taxon>Stenosarchaea group</taxon>
        <taxon>Halobacteria</taxon>
        <taxon>Halobacteriales</taxon>
        <taxon>Natrialbaceae</taxon>
        <taxon>Natronosalvus</taxon>
    </lineage>
</organism>
<gene>
    <name evidence="4" type="ORF">NGM29_12990</name>
</gene>
<dbReference type="InterPro" id="IPR014044">
    <property type="entry name" value="CAP_dom"/>
</dbReference>
<sequence>MSRRGRRLERTRSSSERQTNRASLNLTSLVMTVVLIGAVVLAGVLLAPQAIAFVQDELGPSVEPPEPGDRNPPVTDPGDQGHSSYETDTERVNSSAVEDRVHELVNERRAEDDLEPLAWDGTVASVSRAHSQDMHADDRFAHVNADGESPYDRFGDVADYCRAYGENIALTSVGTTVERSHDGEHVEYQTADELAEGLVEQWMHSEEHRATILEESDEIDGWDRGGVGVYIADDGRVFATHNFCTVRKTFDW</sequence>
<keyword evidence="5" id="KW-1185">Reference proteome</keyword>
<evidence type="ECO:0000313" key="4">
    <source>
        <dbReference type="EMBL" id="UTF52696.1"/>
    </source>
</evidence>
<reference evidence="4" key="1">
    <citation type="submission" date="2022-06" db="EMBL/GenBank/DDBJ databases">
        <title>Diverse halophilic archaea isolated from saline environments.</title>
        <authorList>
            <person name="Cui H.-L."/>
        </authorList>
    </citation>
    <scope>NUCLEOTIDE SEQUENCE</scope>
    <source>
        <strain evidence="4">WLHS1</strain>
    </source>
</reference>
<evidence type="ECO:0000256" key="2">
    <source>
        <dbReference type="SAM" id="Phobius"/>
    </source>
</evidence>
<dbReference type="KEGG" id="sawl:NGM29_12990"/>
<dbReference type="PANTHER" id="PTHR31157:SF1">
    <property type="entry name" value="SCP DOMAIN-CONTAINING PROTEIN"/>
    <property type="match status" value="1"/>
</dbReference>
<keyword evidence="2" id="KW-1133">Transmembrane helix</keyword>
<dbReference type="AlphaFoldDB" id="A0A9E7N897"/>
<keyword evidence="2" id="KW-0472">Membrane</keyword>
<feature type="domain" description="SCP" evidence="3">
    <location>
        <begin position="103"/>
        <end position="216"/>
    </location>
</feature>
<dbReference type="Proteomes" id="UP001056855">
    <property type="component" value="Chromosome"/>
</dbReference>
<keyword evidence="2" id="KW-0812">Transmembrane</keyword>
<dbReference type="GeneID" id="73290978"/>